<protein>
    <recommendedName>
        <fullName evidence="7">LEAF RUST 10 DISEASE-RESISTANCE LOCUS RECEPTOR-LIKE PROTEIN KINASE-like 1.2</fullName>
    </recommendedName>
</protein>
<dbReference type="InterPro" id="IPR032872">
    <property type="entry name" value="WAK_assoc_C"/>
</dbReference>
<dbReference type="EMBL" id="CM007649">
    <property type="protein sequence ID" value="ONM30179.1"/>
    <property type="molecule type" value="Genomic_DNA"/>
</dbReference>
<dbReference type="GO" id="GO:0016020">
    <property type="term" value="C:membrane"/>
    <property type="evidence" value="ECO:0007669"/>
    <property type="project" value="UniProtKB-SubCell"/>
</dbReference>
<comment type="subcellular location">
    <subcellularLocation>
        <location evidence="1">Membrane</location>
        <topology evidence="1">Single-pass membrane protein</topology>
    </subcellularLocation>
</comment>
<feature type="domain" description="Wall-associated receptor kinase C-terminal" evidence="5">
    <location>
        <begin position="178"/>
        <end position="267"/>
    </location>
</feature>
<evidence type="ECO:0000259" key="4">
    <source>
        <dbReference type="Pfam" id="PF13947"/>
    </source>
</evidence>
<dbReference type="InParanoid" id="A0A1D6MLU1"/>
<dbReference type="GO" id="GO:0030247">
    <property type="term" value="F:polysaccharide binding"/>
    <property type="evidence" value="ECO:0007669"/>
    <property type="project" value="InterPro"/>
</dbReference>
<evidence type="ECO:0000256" key="3">
    <source>
        <dbReference type="ARBA" id="ARBA00023180"/>
    </source>
</evidence>
<dbReference type="ExpressionAtlas" id="A0A1D6MLU1">
    <property type="expression patterns" value="baseline and differential"/>
</dbReference>
<dbReference type="Pfam" id="PF14380">
    <property type="entry name" value="WAK_assoc"/>
    <property type="match status" value="1"/>
</dbReference>
<dbReference type="OMA" id="NCANRSH"/>
<organism evidence="6">
    <name type="scientific">Zea mays</name>
    <name type="common">Maize</name>
    <dbReference type="NCBI Taxonomy" id="4577"/>
    <lineage>
        <taxon>Eukaryota</taxon>
        <taxon>Viridiplantae</taxon>
        <taxon>Streptophyta</taxon>
        <taxon>Embryophyta</taxon>
        <taxon>Tracheophyta</taxon>
        <taxon>Spermatophyta</taxon>
        <taxon>Magnoliopsida</taxon>
        <taxon>Liliopsida</taxon>
        <taxon>Poales</taxon>
        <taxon>Poaceae</taxon>
        <taxon>PACMAD clade</taxon>
        <taxon>Panicoideae</taxon>
        <taxon>Andropogonodae</taxon>
        <taxon>Andropogoneae</taxon>
        <taxon>Tripsacinae</taxon>
        <taxon>Zea</taxon>
    </lineage>
</organism>
<name>A0A1D6MLU1_MAIZE</name>
<sequence>MHACRVPAAGPLLCPAIAMLLLALLLASLPTTAAAAAVKMSMVPCAPAQCGNLSIYYPFWLTGTHQRHCGYKAFEVTCEERKVYLKNSYWAYQVLDISYENSSFVVTNVNLQKDGSFCNLNLVSNASSGLSAAPFRISSRNLELFFLSGCPGQARQRQPSPPSSWAQMNCSDYDNGSAAKSFAWLAGKYRPDDTLKPPLPLNCTVSSLMPVLGYQGAGPADYDRLMNLGFLLEHNFTAEDCAACASTGDRCSVDPDDDQLVCNCSDGQYWFFCGQYVNLPALTIQ</sequence>
<evidence type="ECO:0000256" key="1">
    <source>
        <dbReference type="ARBA" id="ARBA00004167"/>
    </source>
</evidence>
<keyword evidence="3" id="KW-0325">Glycoprotein</keyword>
<reference evidence="6" key="1">
    <citation type="submission" date="2015-12" db="EMBL/GenBank/DDBJ databases">
        <title>Update maize B73 reference genome by single molecule sequencing technologies.</title>
        <authorList>
            <consortium name="Maize Genome Sequencing Project"/>
            <person name="Ware D."/>
        </authorList>
    </citation>
    <scope>NUCLEOTIDE SEQUENCE [LARGE SCALE GENOMIC DNA]</scope>
    <source>
        <tissue evidence="6">Seedling</tissue>
    </source>
</reference>
<evidence type="ECO:0000313" key="6">
    <source>
        <dbReference type="EMBL" id="ONM30179.1"/>
    </source>
</evidence>
<gene>
    <name evidence="6" type="ORF">ZEAMMB73_Zm00001d039924</name>
</gene>
<dbReference type="Pfam" id="PF13947">
    <property type="entry name" value="GUB_WAK_bind"/>
    <property type="match status" value="1"/>
</dbReference>
<dbReference type="eggNOG" id="KOG1187">
    <property type="taxonomic scope" value="Eukaryota"/>
</dbReference>
<accession>A0A1D6MLU1</accession>
<dbReference type="PANTHER" id="PTHR33138">
    <property type="entry name" value="OS01G0690200 PROTEIN"/>
    <property type="match status" value="1"/>
</dbReference>
<evidence type="ECO:0000259" key="5">
    <source>
        <dbReference type="Pfam" id="PF14380"/>
    </source>
</evidence>
<evidence type="ECO:0000256" key="2">
    <source>
        <dbReference type="ARBA" id="ARBA00022729"/>
    </source>
</evidence>
<feature type="domain" description="Wall-associated receptor kinase galacturonan-binding" evidence="4">
    <location>
        <begin position="45"/>
        <end position="107"/>
    </location>
</feature>
<evidence type="ECO:0008006" key="7">
    <source>
        <dbReference type="Google" id="ProtNLM"/>
    </source>
</evidence>
<dbReference type="AlphaFoldDB" id="A0A1D6MLU1"/>
<dbReference type="PANTHER" id="PTHR33138:SF83">
    <property type="entry name" value="OS01G0136700 PROTEIN"/>
    <property type="match status" value="1"/>
</dbReference>
<dbReference type="FunCoup" id="A0A1D6MLU1">
    <property type="interactions" value="1"/>
</dbReference>
<dbReference type="InterPro" id="IPR025287">
    <property type="entry name" value="WAK_GUB"/>
</dbReference>
<keyword evidence="2" id="KW-0732">Signal</keyword>
<dbReference type="PaxDb" id="4577-GRMZM2G112756_P01"/>
<proteinExistence type="predicted"/>